<keyword evidence="2" id="KW-1133">Transmembrane helix</keyword>
<dbReference type="EMBL" id="LGPB01000109">
    <property type="protein sequence ID" value="KRG11826.1"/>
    <property type="molecule type" value="Genomic_DNA"/>
</dbReference>
<comment type="caution">
    <text evidence="3">The sequence shown here is derived from an EMBL/GenBank/DDBJ whole genome shotgun (WGS) entry which is preliminary data.</text>
</comment>
<protein>
    <submittedName>
        <fullName evidence="3">Uncharacterized protein</fullName>
    </submittedName>
</protein>
<feature type="transmembrane region" description="Helical" evidence="2">
    <location>
        <begin position="6"/>
        <end position="27"/>
    </location>
</feature>
<evidence type="ECO:0000313" key="3">
    <source>
        <dbReference type="EMBL" id="KRG11826.1"/>
    </source>
</evidence>
<proteinExistence type="predicted"/>
<evidence type="ECO:0000256" key="2">
    <source>
        <dbReference type="SAM" id="Phobius"/>
    </source>
</evidence>
<evidence type="ECO:0000313" key="4">
    <source>
        <dbReference type="Proteomes" id="UP000053881"/>
    </source>
</evidence>
<reference evidence="3 4" key="1">
    <citation type="submission" date="2015-06" db="EMBL/GenBank/DDBJ databases">
        <title>Genome sequencing project of Bacillus galactosidilyticus PL133.</title>
        <authorList>
            <person name="Gaiero J."/>
            <person name="Nicol R."/>
            <person name="Habash M."/>
        </authorList>
    </citation>
    <scope>NUCLEOTIDE SEQUENCE [LARGE SCALE GENOMIC DNA]</scope>
    <source>
        <strain evidence="3 4">PL133</strain>
    </source>
</reference>
<evidence type="ECO:0000256" key="1">
    <source>
        <dbReference type="SAM" id="MobiDB-lite"/>
    </source>
</evidence>
<feature type="region of interest" description="Disordered" evidence="1">
    <location>
        <begin position="51"/>
        <end position="71"/>
    </location>
</feature>
<name>A0A0Q9Y3R6_9BACI</name>
<gene>
    <name evidence="3" type="ORF">ACA29_13720</name>
</gene>
<accession>A0A0Q9Y3R6</accession>
<dbReference type="Proteomes" id="UP000053881">
    <property type="component" value="Unassembled WGS sequence"/>
</dbReference>
<organism evidence="3 4">
    <name type="scientific">Lederbergia galactosidilytica</name>
    <dbReference type="NCBI Taxonomy" id="217031"/>
    <lineage>
        <taxon>Bacteria</taxon>
        <taxon>Bacillati</taxon>
        <taxon>Bacillota</taxon>
        <taxon>Bacilli</taxon>
        <taxon>Bacillales</taxon>
        <taxon>Bacillaceae</taxon>
        <taxon>Lederbergia</taxon>
    </lineage>
</organism>
<feature type="compositionally biased region" description="Basic and acidic residues" evidence="1">
    <location>
        <begin position="61"/>
        <end position="71"/>
    </location>
</feature>
<dbReference type="AlphaFoldDB" id="A0A0Q9Y3R6"/>
<keyword evidence="2" id="KW-0472">Membrane</keyword>
<keyword evidence="2" id="KW-0812">Transmembrane</keyword>
<sequence length="71" mass="7776">MDLIESILIGVIATVIVGSGITYKIIINRKNRGVIQKEGNNQVALQSSKSNSINIDIGEDPVDKENRDNPR</sequence>